<evidence type="ECO:0000313" key="4">
    <source>
        <dbReference type="Proteomes" id="UP000824262"/>
    </source>
</evidence>
<dbReference type="CDD" id="cd11613">
    <property type="entry name" value="SAF_AH_GD"/>
    <property type="match status" value="1"/>
</dbReference>
<gene>
    <name evidence="3" type="ORF">IAB77_03060</name>
</gene>
<reference evidence="3" key="1">
    <citation type="submission" date="2020-10" db="EMBL/GenBank/DDBJ databases">
        <authorList>
            <person name="Gilroy R."/>
        </authorList>
    </citation>
    <scope>NUCLEOTIDE SEQUENCE</scope>
    <source>
        <strain evidence="3">ChiBcolR7-354</strain>
    </source>
</reference>
<dbReference type="EMBL" id="DVGA01000034">
    <property type="protein sequence ID" value="HIQ78220.1"/>
    <property type="molecule type" value="Genomic_DNA"/>
</dbReference>
<feature type="domain" description="SAF" evidence="2">
    <location>
        <begin position="13"/>
        <end position="89"/>
    </location>
</feature>
<dbReference type="GO" id="GO:0016787">
    <property type="term" value="F:hydrolase activity"/>
    <property type="evidence" value="ECO:0007669"/>
    <property type="project" value="UniProtKB-KW"/>
</dbReference>
<organism evidence="3 4">
    <name type="scientific">Candidatus Scatomorpha intestinavium</name>
    <dbReference type="NCBI Taxonomy" id="2840922"/>
    <lineage>
        <taxon>Bacteria</taxon>
        <taxon>Bacillati</taxon>
        <taxon>Bacillota</taxon>
        <taxon>Clostridia</taxon>
        <taxon>Eubacteriales</taxon>
        <taxon>Candidatus Scatomorpha</taxon>
    </lineage>
</organism>
<proteinExistence type="predicted"/>
<dbReference type="SMART" id="SM00858">
    <property type="entry name" value="SAF"/>
    <property type="match status" value="1"/>
</dbReference>
<dbReference type="GO" id="GO:0016829">
    <property type="term" value="F:lyase activity"/>
    <property type="evidence" value="ECO:0007669"/>
    <property type="project" value="UniProtKB-KW"/>
</dbReference>
<evidence type="ECO:0000313" key="3">
    <source>
        <dbReference type="EMBL" id="HIQ78220.1"/>
    </source>
</evidence>
<dbReference type="AlphaFoldDB" id="A0A9D0ZD95"/>
<name>A0A9D0ZD95_9FIRM</name>
<dbReference type="InterPro" id="IPR013974">
    <property type="entry name" value="SAF"/>
</dbReference>
<dbReference type="Proteomes" id="UP000824262">
    <property type="component" value="Unassembled WGS sequence"/>
</dbReference>
<accession>A0A9D0ZD95</accession>
<evidence type="ECO:0000256" key="1">
    <source>
        <dbReference type="ARBA" id="ARBA00023239"/>
    </source>
</evidence>
<dbReference type="InterPro" id="IPR044144">
    <property type="entry name" value="SAF_UxaA/GarD"/>
</dbReference>
<keyword evidence="1" id="KW-0456">Lyase</keyword>
<reference evidence="3" key="2">
    <citation type="journal article" date="2021" name="PeerJ">
        <title>Extensive microbial diversity within the chicken gut microbiome revealed by metagenomics and culture.</title>
        <authorList>
            <person name="Gilroy R."/>
            <person name="Ravi A."/>
            <person name="Getino M."/>
            <person name="Pursley I."/>
            <person name="Horton D.L."/>
            <person name="Alikhan N.F."/>
            <person name="Baker D."/>
            <person name="Gharbi K."/>
            <person name="Hall N."/>
            <person name="Watson M."/>
            <person name="Adriaenssens E.M."/>
            <person name="Foster-Nyarko E."/>
            <person name="Jarju S."/>
            <person name="Secka A."/>
            <person name="Antonio M."/>
            <person name="Oren A."/>
            <person name="Chaudhuri R.R."/>
            <person name="La Ragione R."/>
            <person name="Hildebrand F."/>
            <person name="Pallen M.J."/>
        </authorList>
    </citation>
    <scope>NUCLEOTIDE SEQUENCE</scope>
    <source>
        <strain evidence="3">ChiBcolR7-354</strain>
    </source>
</reference>
<sequence>MSIIHAVHIDDKDSCVTVTEPVKAGDTVEYHLADGTVEQVTALGDSPIYHKIAIVDVTAGGYVYKYGEKIGIAACDIKKGDYVHTHNLKPVGHLQEA</sequence>
<keyword evidence="3" id="KW-0378">Hydrolase</keyword>
<comment type="caution">
    <text evidence="3">The sequence shown here is derived from an EMBL/GenBank/DDBJ whole genome shotgun (WGS) entry which is preliminary data.</text>
</comment>
<evidence type="ECO:0000259" key="2">
    <source>
        <dbReference type="SMART" id="SM00858"/>
    </source>
</evidence>
<dbReference type="Gene3D" id="2.30.130.110">
    <property type="match status" value="1"/>
</dbReference>
<protein>
    <submittedName>
        <fullName evidence="3">UxaA family hydrolase</fullName>
    </submittedName>
</protein>
<dbReference type="Pfam" id="PF08666">
    <property type="entry name" value="SAF"/>
    <property type="match status" value="1"/>
</dbReference>